<evidence type="ECO:0000256" key="3">
    <source>
        <dbReference type="ARBA" id="ARBA00022692"/>
    </source>
</evidence>
<keyword evidence="2" id="KW-1003">Cell membrane</keyword>
<sequence length="488" mass="52930">MSDDRFEREDEGGNILTHLPTIIRERYRWLLIPAILSLIAGIAAAFLLPTVYRSTATLLVESPQLPEDVIGTQDGDIVDQRIAKIRQQVLSRPRLIELIQKYRLYSDERARKSLSETIEQMRKATTIEAVSAELQRSGGKSSTIAFTLSFDYKTAAQAQAVAQDMTEQVLLLDATKTSEQAANTVQFLTDQAAALQSQISELESAIETVKAQNGLALSNSGALIFGGSTGGYDAQIIALQRDNAQLAAQKEARKSSADRDPIVAAAEAELAAAQARYSDDHPDVAIARRRLAQAKILAASNAAKLPPDMIDQQIASNNAQIAALQAAKAQEVGRLSAAQSAQARGPLVQEQIAQQQQKLDGLNKQYESVSTRLLSAQASAKAETEQKGERLSVIDPPVVPEDPNSPNRPLLIAGGLVFGVGFGLFLILAVELYLRPIRDVLDIRAVTGTMPMVSIPTIDPANQPSTSWWQRLRSFIPRRKHALQGSGD</sequence>
<dbReference type="InterPro" id="IPR003856">
    <property type="entry name" value="LPS_length_determ_N"/>
</dbReference>
<dbReference type="RefSeq" id="WP_215352937.1">
    <property type="nucleotide sequence ID" value="NZ_BAAAFE010000003.1"/>
</dbReference>
<evidence type="ECO:0000256" key="4">
    <source>
        <dbReference type="ARBA" id="ARBA00022989"/>
    </source>
</evidence>
<keyword evidence="6" id="KW-0175">Coiled coil</keyword>
<dbReference type="PANTHER" id="PTHR32309:SF31">
    <property type="entry name" value="CAPSULAR EXOPOLYSACCHARIDE FAMILY"/>
    <property type="match status" value="1"/>
</dbReference>
<dbReference type="Proteomes" id="UP001500738">
    <property type="component" value="Unassembled WGS sequence"/>
</dbReference>
<keyword evidence="5 7" id="KW-0472">Membrane</keyword>
<comment type="caution">
    <text evidence="9">The sequence shown here is derived from an EMBL/GenBank/DDBJ whole genome shotgun (WGS) entry which is preliminary data.</text>
</comment>
<feature type="transmembrane region" description="Helical" evidence="7">
    <location>
        <begin position="410"/>
        <end position="434"/>
    </location>
</feature>
<evidence type="ECO:0000256" key="5">
    <source>
        <dbReference type="ARBA" id="ARBA00023136"/>
    </source>
</evidence>
<protein>
    <recommendedName>
        <fullName evidence="8">Polysaccharide chain length determinant N-terminal domain-containing protein</fullName>
    </recommendedName>
</protein>
<dbReference type="PANTHER" id="PTHR32309">
    <property type="entry name" value="TYROSINE-PROTEIN KINASE"/>
    <property type="match status" value="1"/>
</dbReference>
<evidence type="ECO:0000256" key="6">
    <source>
        <dbReference type="SAM" id="Coils"/>
    </source>
</evidence>
<comment type="subcellular location">
    <subcellularLocation>
        <location evidence="1">Cell membrane</location>
        <topology evidence="1">Multi-pass membrane protein</topology>
    </subcellularLocation>
</comment>
<feature type="transmembrane region" description="Helical" evidence="7">
    <location>
        <begin position="29"/>
        <end position="52"/>
    </location>
</feature>
<dbReference type="EMBL" id="BAAAFE010000003">
    <property type="protein sequence ID" value="GAA0861745.1"/>
    <property type="molecule type" value="Genomic_DNA"/>
</dbReference>
<keyword evidence="3 7" id="KW-0812">Transmembrane</keyword>
<evidence type="ECO:0000256" key="1">
    <source>
        <dbReference type="ARBA" id="ARBA00004651"/>
    </source>
</evidence>
<keyword evidence="4 7" id="KW-1133">Transmembrane helix</keyword>
<evidence type="ECO:0000313" key="10">
    <source>
        <dbReference type="Proteomes" id="UP001500738"/>
    </source>
</evidence>
<dbReference type="Pfam" id="PF02706">
    <property type="entry name" value="Wzz"/>
    <property type="match status" value="1"/>
</dbReference>
<evidence type="ECO:0000256" key="2">
    <source>
        <dbReference type="ARBA" id="ARBA00022475"/>
    </source>
</evidence>
<gene>
    <name evidence="9" type="ORF">GCM10009115_05600</name>
</gene>
<organism evidence="9 10">
    <name type="scientific">Sphingopyxis soli</name>
    <dbReference type="NCBI Taxonomy" id="592051"/>
    <lineage>
        <taxon>Bacteria</taxon>
        <taxon>Pseudomonadati</taxon>
        <taxon>Pseudomonadota</taxon>
        <taxon>Alphaproteobacteria</taxon>
        <taxon>Sphingomonadales</taxon>
        <taxon>Sphingomonadaceae</taxon>
        <taxon>Sphingopyxis</taxon>
    </lineage>
</organism>
<dbReference type="InterPro" id="IPR050445">
    <property type="entry name" value="Bact_polysacc_biosynth/exp"/>
</dbReference>
<proteinExistence type="predicted"/>
<accession>A0ABN1LYK0</accession>
<evidence type="ECO:0000313" key="9">
    <source>
        <dbReference type="EMBL" id="GAA0861745.1"/>
    </source>
</evidence>
<evidence type="ECO:0000259" key="8">
    <source>
        <dbReference type="Pfam" id="PF02706"/>
    </source>
</evidence>
<evidence type="ECO:0000256" key="7">
    <source>
        <dbReference type="SAM" id="Phobius"/>
    </source>
</evidence>
<feature type="coiled-coil region" evidence="6">
    <location>
        <begin position="178"/>
        <end position="212"/>
    </location>
</feature>
<keyword evidence="10" id="KW-1185">Reference proteome</keyword>
<feature type="domain" description="Polysaccharide chain length determinant N-terminal" evidence="8">
    <location>
        <begin position="16"/>
        <end position="100"/>
    </location>
</feature>
<name>A0ABN1LYK0_9SPHN</name>
<reference evidence="9 10" key="1">
    <citation type="journal article" date="2019" name="Int. J. Syst. Evol. Microbiol.">
        <title>The Global Catalogue of Microorganisms (GCM) 10K type strain sequencing project: providing services to taxonomists for standard genome sequencing and annotation.</title>
        <authorList>
            <consortium name="The Broad Institute Genomics Platform"/>
            <consortium name="The Broad Institute Genome Sequencing Center for Infectious Disease"/>
            <person name="Wu L."/>
            <person name="Ma J."/>
        </authorList>
    </citation>
    <scope>NUCLEOTIDE SEQUENCE [LARGE SCALE GENOMIC DNA]</scope>
    <source>
        <strain evidence="9 10">JCM 15910</strain>
    </source>
</reference>